<dbReference type="OrthoDB" id="871343at2"/>
<accession>I4AH21</accession>
<keyword evidence="1" id="KW-0808">Transferase</keyword>
<dbReference type="eggNOG" id="COG2971">
    <property type="taxonomic scope" value="Bacteria"/>
</dbReference>
<dbReference type="AlphaFoldDB" id="I4AH21"/>
<dbReference type="PANTHER" id="PTHR43190:SF3">
    <property type="entry name" value="N-ACETYL-D-GLUCOSAMINE KINASE"/>
    <property type="match status" value="1"/>
</dbReference>
<dbReference type="InterPro" id="IPR043129">
    <property type="entry name" value="ATPase_NBD"/>
</dbReference>
<dbReference type="InterPro" id="IPR052519">
    <property type="entry name" value="Euk-type_GlcNAc_Kinase"/>
</dbReference>
<keyword evidence="1" id="KW-0418">Kinase</keyword>
<protein>
    <submittedName>
        <fullName evidence="1">Putative N-acetylglucosamine kinase</fullName>
    </submittedName>
</protein>
<dbReference type="STRING" id="880071.Fleli_0797"/>
<dbReference type="EMBL" id="CP003345">
    <property type="protein sequence ID" value="AFM03256.1"/>
    <property type="molecule type" value="Genomic_DNA"/>
</dbReference>
<evidence type="ECO:0000313" key="1">
    <source>
        <dbReference type="EMBL" id="AFM03256.1"/>
    </source>
</evidence>
<sequence length="292" mass="33727">MILYADSGSTKTDWCLKTKEGKVLNWKSGGWNPYFLTSEQMIKEGKEFINKSYLENQEKSTDYLEDYFYKIDEIQFYGAGCSTEENRKIVYSALKTLFPQVKKIEVAHDLLGAARSVYDNTKDEMGIILILGTGSNACLYDGNDILQELTNLGFWLGDEGSGGFLGKKLVTDFLYNRLSDEIHNLFYQNYKLDREIVLKKAYQETKPNEFFASFVPFLHKYKDEKSIRKLIETTFDGFLDRIEEEFENLNINFYAVGSVAYFFEDILKERINKRKGNLVRIVKSPIEGLVGS</sequence>
<name>I4AH21_BERLS</name>
<organism evidence="1 2">
    <name type="scientific">Bernardetia litoralis (strain ATCC 23117 / DSM 6794 / NBRC 15988 / NCIMB 1366 / Fx l1 / Sio-4)</name>
    <name type="common">Flexibacter litoralis</name>
    <dbReference type="NCBI Taxonomy" id="880071"/>
    <lineage>
        <taxon>Bacteria</taxon>
        <taxon>Pseudomonadati</taxon>
        <taxon>Bacteroidota</taxon>
        <taxon>Cytophagia</taxon>
        <taxon>Cytophagales</taxon>
        <taxon>Bernardetiaceae</taxon>
        <taxon>Bernardetia</taxon>
    </lineage>
</organism>
<proteinExistence type="predicted"/>
<dbReference type="Gene3D" id="1.10.720.160">
    <property type="match status" value="1"/>
</dbReference>
<dbReference type="Proteomes" id="UP000006054">
    <property type="component" value="Chromosome"/>
</dbReference>
<keyword evidence="2" id="KW-1185">Reference proteome</keyword>
<dbReference type="HOGENOM" id="CLU_084727_0_0_10"/>
<gene>
    <name evidence="1" type="ordered locus">Fleli_0797</name>
</gene>
<reference evidence="2" key="1">
    <citation type="submission" date="2012-06" db="EMBL/GenBank/DDBJ databases">
        <title>The complete genome of Flexibacter litoralis DSM 6794.</title>
        <authorList>
            <person name="Lucas S."/>
            <person name="Copeland A."/>
            <person name="Lapidus A."/>
            <person name="Glavina del Rio T."/>
            <person name="Dalin E."/>
            <person name="Tice H."/>
            <person name="Bruce D."/>
            <person name="Goodwin L."/>
            <person name="Pitluck S."/>
            <person name="Peters L."/>
            <person name="Ovchinnikova G."/>
            <person name="Lu M."/>
            <person name="Kyrpides N."/>
            <person name="Mavromatis K."/>
            <person name="Ivanova N."/>
            <person name="Brettin T."/>
            <person name="Detter J.C."/>
            <person name="Han C."/>
            <person name="Larimer F."/>
            <person name="Land M."/>
            <person name="Hauser L."/>
            <person name="Markowitz V."/>
            <person name="Cheng J.-F."/>
            <person name="Hugenholtz P."/>
            <person name="Woyke T."/>
            <person name="Wu D."/>
            <person name="Spring S."/>
            <person name="Lang E."/>
            <person name="Kopitz M."/>
            <person name="Brambilla E."/>
            <person name="Klenk H.-P."/>
            <person name="Eisen J.A."/>
        </authorList>
    </citation>
    <scope>NUCLEOTIDE SEQUENCE [LARGE SCALE GENOMIC DNA]</scope>
    <source>
        <strain evidence="2">ATCC 23117 / DSM 6794 / NBRC 15988 / NCIMB 1366 / Sio-4</strain>
    </source>
</reference>
<dbReference type="KEGG" id="fli:Fleli_0797"/>
<evidence type="ECO:0000313" key="2">
    <source>
        <dbReference type="Proteomes" id="UP000006054"/>
    </source>
</evidence>
<dbReference type="Gene3D" id="3.30.420.40">
    <property type="match status" value="2"/>
</dbReference>
<dbReference type="GO" id="GO:0016301">
    <property type="term" value="F:kinase activity"/>
    <property type="evidence" value="ECO:0007669"/>
    <property type="project" value="UniProtKB-KW"/>
</dbReference>
<dbReference type="CDD" id="cd24079">
    <property type="entry name" value="ASKHA_NBD_PG1100-like"/>
    <property type="match status" value="1"/>
</dbReference>
<dbReference type="SUPFAM" id="SSF53067">
    <property type="entry name" value="Actin-like ATPase domain"/>
    <property type="match status" value="2"/>
</dbReference>
<dbReference type="RefSeq" id="WP_014796714.1">
    <property type="nucleotide sequence ID" value="NC_018018.1"/>
</dbReference>
<dbReference type="PATRIC" id="fig|880071.3.peg.771"/>
<dbReference type="PANTHER" id="PTHR43190">
    <property type="entry name" value="N-ACETYL-D-GLUCOSAMINE KINASE"/>
    <property type="match status" value="1"/>
</dbReference>